<dbReference type="SMART" id="SM01321">
    <property type="entry name" value="Y1_Tnp"/>
    <property type="match status" value="1"/>
</dbReference>
<dbReference type="GO" id="GO:0006313">
    <property type="term" value="P:DNA transposition"/>
    <property type="evidence" value="ECO:0007669"/>
    <property type="project" value="InterPro"/>
</dbReference>
<dbReference type="NCBIfam" id="NF033573">
    <property type="entry name" value="transpos_IS200"/>
    <property type="match status" value="1"/>
</dbReference>
<dbReference type="SUPFAM" id="SSF143422">
    <property type="entry name" value="Transposase IS200-like"/>
    <property type="match status" value="1"/>
</dbReference>
<reference evidence="2 3" key="1">
    <citation type="submission" date="2017-12" db="EMBL/GenBank/DDBJ databases">
        <title>Bifidobacterium longum APC/DPC strains.</title>
        <authorList>
            <person name="Arboleya S."/>
        </authorList>
    </citation>
    <scope>NUCLEOTIDE SEQUENCE [LARGE SCALE GENOMIC DNA]</scope>
    <source>
        <strain evidence="2 3">APC1503</strain>
    </source>
</reference>
<dbReference type="InterPro" id="IPR002686">
    <property type="entry name" value="Transposase_17"/>
</dbReference>
<dbReference type="PANTHER" id="PTHR33360">
    <property type="entry name" value="TRANSPOSASE FOR INSERTION SEQUENCE ELEMENT IS200"/>
    <property type="match status" value="1"/>
</dbReference>
<dbReference type="Proteomes" id="UP000232654">
    <property type="component" value="Unassembled WGS sequence"/>
</dbReference>
<dbReference type="InterPro" id="IPR036515">
    <property type="entry name" value="Transposase_17_sf"/>
</dbReference>
<dbReference type="RefSeq" id="WP_100991546.1">
    <property type="nucleotide sequence ID" value="NZ_CP084013.1"/>
</dbReference>
<dbReference type="Gene3D" id="3.30.70.1290">
    <property type="entry name" value="Transposase IS200-like"/>
    <property type="match status" value="1"/>
</dbReference>
<organism evidence="2 3">
    <name type="scientific">Bifidobacterium longum</name>
    <dbReference type="NCBI Taxonomy" id="216816"/>
    <lineage>
        <taxon>Bacteria</taxon>
        <taxon>Bacillati</taxon>
        <taxon>Actinomycetota</taxon>
        <taxon>Actinomycetes</taxon>
        <taxon>Bifidobacteriales</taxon>
        <taxon>Bifidobacteriaceae</taxon>
        <taxon>Bifidobacterium</taxon>
    </lineage>
</organism>
<dbReference type="PANTHER" id="PTHR33360:SF2">
    <property type="entry name" value="TRANSPOSASE FOR INSERTION SEQUENCE ELEMENT IS200"/>
    <property type="match status" value="1"/>
</dbReference>
<dbReference type="EMBL" id="PJDT01000031">
    <property type="protein sequence ID" value="PKC86858.1"/>
    <property type="molecule type" value="Genomic_DNA"/>
</dbReference>
<evidence type="ECO:0000313" key="3">
    <source>
        <dbReference type="Proteomes" id="UP000232654"/>
    </source>
</evidence>
<accession>A0A2N0SYL8</accession>
<feature type="domain" description="Transposase IS200-like" evidence="1">
    <location>
        <begin position="13"/>
        <end position="135"/>
    </location>
</feature>
<dbReference type="GO" id="GO:0003677">
    <property type="term" value="F:DNA binding"/>
    <property type="evidence" value="ECO:0007669"/>
    <property type="project" value="InterPro"/>
</dbReference>
<evidence type="ECO:0000313" key="2">
    <source>
        <dbReference type="EMBL" id="PKC86858.1"/>
    </source>
</evidence>
<evidence type="ECO:0000259" key="1">
    <source>
        <dbReference type="SMART" id="SM01321"/>
    </source>
</evidence>
<comment type="caution">
    <text evidence="2">The sequence shown here is derived from an EMBL/GenBank/DDBJ whole genome shotgun (WGS) entry which is preliminary data.</text>
</comment>
<dbReference type="GO" id="GO:0004803">
    <property type="term" value="F:transposase activity"/>
    <property type="evidence" value="ECO:0007669"/>
    <property type="project" value="InterPro"/>
</dbReference>
<dbReference type="Pfam" id="PF01797">
    <property type="entry name" value="Y1_Tnp"/>
    <property type="match status" value="1"/>
</dbReference>
<protein>
    <submittedName>
        <fullName evidence="2">Transposase</fullName>
    </submittedName>
</protein>
<dbReference type="AlphaFoldDB" id="A0A2N0SYL8"/>
<proteinExistence type="predicted"/>
<name>A0A2N0SYL8_BIFLN</name>
<sequence length="145" mass="17016">MEPDEYKPKASAKVRTRYHIVLVTKYRKHALAGIEADVLDSIRDAERRSRFAIHRINTGDGNHVHMLVSIPPDMTISGTVSRIKQLTTRELWSKHPDHLKRYYWGKRHKLWSAGYYCETVGRNSESIVERYIDNQRQAEAIHPRH</sequence>
<gene>
    <name evidence="2" type="ORF">APC1503_2076</name>
</gene>